<feature type="compositionally biased region" description="Basic residues" evidence="1">
    <location>
        <begin position="234"/>
        <end position="259"/>
    </location>
</feature>
<feature type="compositionally biased region" description="Basic residues" evidence="1">
    <location>
        <begin position="15"/>
        <end position="46"/>
    </location>
</feature>
<accession>A0A6J4K009</accession>
<gene>
    <name evidence="2" type="ORF">AVDCRST_MAG41-4450</name>
</gene>
<organism evidence="2">
    <name type="scientific">uncultured Mycobacteriales bacterium</name>
    <dbReference type="NCBI Taxonomy" id="581187"/>
    <lineage>
        <taxon>Bacteria</taxon>
        <taxon>Bacillati</taxon>
        <taxon>Actinomycetota</taxon>
        <taxon>Actinomycetes</taxon>
        <taxon>Mycobacteriales</taxon>
        <taxon>environmental samples</taxon>
    </lineage>
</organism>
<feature type="compositionally biased region" description="Low complexity" evidence="1">
    <location>
        <begin position="311"/>
        <end position="323"/>
    </location>
</feature>
<dbReference type="EMBL" id="CADCTP010000430">
    <property type="protein sequence ID" value="CAA9292096.1"/>
    <property type="molecule type" value="Genomic_DNA"/>
</dbReference>
<feature type="compositionally biased region" description="Low complexity" evidence="1">
    <location>
        <begin position="62"/>
        <end position="73"/>
    </location>
</feature>
<feature type="compositionally biased region" description="Low complexity" evidence="1">
    <location>
        <begin position="282"/>
        <end position="293"/>
    </location>
</feature>
<feature type="non-terminal residue" evidence="2">
    <location>
        <position position="323"/>
    </location>
</feature>
<feature type="compositionally biased region" description="Basic residues" evidence="1">
    <location>
        <begin position="84"/>
        <end position="100"/>
    </location>
</feature>
<feature type="compositionally biased region" description="Gly residues" evidence="1">
    <location>
        <begin position="200"/>
        <end position="212"/>
    </location>
</feature>
<proteinExistence type="predicted"/>
<reference evidence="2" key="1">
    <citation type="submission" date="2020-02" db="EMBL/GenBank/DDBJ databases">
        <authorList>
            <person name="Meier V. D."/>
        </authorList>
    </citation>
    <scope>NUCLEOTIDE SEQUENCE</scope>
    <source>
        <strain evidence="2">AVDCRST_MAG41</strain>
    </source>
</reference>
<protein>
    <submittedName>
        <fullName evidence="2">Aldo/keto reductase, SCO1670 family</fullName>
    </submittedName>
</protein>
<feature type="compositionally biased region" description="Gly residues" evidence="1">
    <location>
        <begin position="265"/>
        <end position="275"/>
    </location>
</feature>
<name>A0A6J4K009_9ACTN</name>
<feature type="region of interest" description="Disordered" evidence="1">
    <location>
        <begin position="1"/>
        <end position="323"/>
    </location>
</feature>
<evidence type="ECO:0000256" key="1">
    <source>
        <dbReference type="SAM" id="MobiDB-lite"/>
    </source>
</evidence>
<dbReference type="AlphaFoldDB" id="A0A6J4K009"/>
<feature type="non-terminal residue" evidence="2">
    <location>
        <position position="1"/>
    </location>
</feature>
<sequence length="323" mass="33463">GAAPGRQQRPGRVQARPRHGHLGPRHRPGRRRGATGHLPGGRRHPAGRLPLVRLRADRAADRPAAVRRGAAGRAGAGREVRRADRPRRGRPRAVPRRPAHRAGQLDDAARGGLGRPVAGARLGLPGPDGGGPLRRRHRRDQRPGPVRRAVEPARLAHRRGRGLAAGLARPGRAGRDPGGVLAAGARGRARGAAGLRVGRDGGAGVLAAGPGGADRQVPARGAVGLPGRLPAPARLRRPPPHRRRGPDRRGGGHRRRGPRHLAAGGLAGLGPGPAGGQRVDPGRPYGRAAVGVAGRRRHRAAGGDPRRPGRRLGSPGRVPGAVL</sequence>
<evidence type="ECO:0000313" key="2">
    <source>
        <dbReference type="EMBL" id="CAA9292096.1"/>
    </source>
</evidence>
<feature type="compositionally biased region" description="Low complexity" evidence="1">
    <location>
        <begin position="162"/>
        <end position="171"/>
    </location>
</feature>
<feature type="compositionally biased region" description="Low complexity" evidence="1">
    <location>
        <begin position="178"/>
        <end position="196"/>
    </location>
</feature>